<protein>
    <submittedName>
        <fullName evidence="1">Uncharacterized protein</fullName>
    </submittedName>
</protein>
<comment type="caution">
    <text evidence="1">The sequence shown here is derived from an EMBL/GenBank/DDBJ whole genome shotgun (WGS) entry which is preliminary data.</text>
</comment>
<accession>A0A9Q1GHK8</accession>
<name>A0A9Q1GHK8_9CARY</name>
<dbReference type="OrthoDB" id="1913335at2759"/>
<keyword evidence="2" id="KW-1185">Reference proteome</keyword>
<dbReference type="Proteomes" id="UP001153076">
    <property type="component" value="Unassembled WGS sequence"/>
</dbReference>
<evidence type="ECO:0000313" key="2">
    <source>
        <dbReference type="Proteomes" id="UP001153076"/>
    </source>
</evidence>
<organism evidence="1 2">
    <name type="scientific">Carnegiea gigantea</name>
    <dbReference type="NCBI Taxonomy" id="171969"/>
    <lineage>
        <taxon>Eukaryota</taxon>
        <taxon>Viridiplantae</taxon>
        <taxon>Streptophyta</taxon>
        <taxon>Embryophyta</taxon>
        <taxon>Tracheophyta</taxon>
        <taxon>Spermatophyta</taxon>
        <taxon>Magnoliopsida</taxon>
        <taxon>eudicotyledons</taxon>
        <taxon>Gunneridae</taxon>
        <taxon>Pentapetalae</taxon>
        <taxon>Caryophyllales</taxon>
        <taxon>Cactineae</taxon>
        <taxon>Cactaceae</taxon>
        <taxon>Cactoideae</taxon>
        <taxon>Echinocereeae</taxon>
        <taxon>Carnegiea</taxon>
    </lineage>
</organism>
<dbReference type="EMBL" id="JAKOGI010003872">
    <property type="protein sequence ID" value="KAJ8420103.1"/>
    <property type="molecule type" value="Genomic_DNA"/>
</dbReference>
<dbReference type="PANTHER" id="PTHR33144:SF52">
    <property type="match status" value="1"/>
</dbReference>
<proteinExistence type="predicted"/>
<dbReference type="PANTHER" id="PTHR33144">
    <property type="entry name" value="OS10G0409366 PROTEIN-RELATED"/>
    <property type="match status" value="1"/>
</dbReference>
<dbReference type="AlphaFoldDB" id="A0A9Q1GHK8"/>
<evidence type="ECO:0000313" key="1">
    <source>
        <dbReference type="EMBL" id="KAJ8420103.1"/>
    </source>
</evidence>
<gene>
    <name evidence="1" type="ORF">Cgig2_002559</name>
</gene>
<reference evidence="1" key="1">
    <citation type="submission" date="2022-04" db="EMBL/GenBank/DDBJ databases">
        <title>Carnegiea gigantea Genome sequencing and assembly v2.</title>
        <authorList>
            <person name="Copetti D."/>
            <person name="Sanderson M.J."/>
            <person name="Burquez A."/>
            <person name="Wojciechowski M.F."/>
        </authorList>
    </citation>
    <scope>NUCLEOTIDE SEQUENCE</scope>
    <source>
        <strain evidence="1">SGP5-SGP5p</strain>
        <tissue evidence="1">Aerial part</tissue>
    </source>
</reference>
<sequence length="251" mass="28342">MEQNVITQSGAQLVPSNGSPISDHELSEVKFIIPNRVAESYVLKSMGKKWSNFKADLKLEHYEPNCGNVSAIMNEHRPDCVSKDQWISLVTYWISDKGKTVNGVEPSRAHVYVDTLKDRKTRPAPMDEKSKQVVVRHDKRETKSNFQVVKRLQMGMLLEKEVVGEGRRGRVRGLGLGLSSLASLSSTQCGEHLDDDHDQCSERMEFLERRIKAWLRALVNDSMIDGATLSNSIGTENENVSLFVFNVFHIL</sequence>